<feature type="transmembrane region" description="Helical" evidence="1">
    <location>
        <begin position="567"/>
        <end position="589"/>
    </location>
</feature>
<protein>
    <submittedName>
        <fullName evidence="2">Uncharacterized protein</fullName>
    </submittedName>
</protein>
<name>A0A098GHM6_LEGMI</name>
<keyword evidence="1" id="KW-0812">Transmembrane</keyword>
<keyword evidence="1" id="KW-0472">Membrane</keyword>
<reference evidence="2" key="1">
    <citation type="submission" date="2014-09" db="EMBL/GenBank/DDBJ databases">
        <authorList>
            <person name="GOMEZ-VALERO Laura"/>
        </authorList>
    </citation>
    <scope>NUCLEOTIDE SEQUENCE</scope>
    <source>
        <strain evidence="2">ATCC33218</strain>
    </source>
</reference>
<evidence type="ECO:0000313" key="2">
    <source>
        <dbReference type="EMBL" id="CEG61505.1"/>
    </source>
</evidence>
<gene>
    <name evidence="2" type="ORF">LMI_2233</name>
    <name evidence="3" type="ORF">SAMN02982997_01712</name>
</gene>
<evidence type="ECO:0000313" key="5">
    <source>
        <dbReference type="Proteomes" id="UP000182998"/>
    </source>
</evidence>
<dbReference type="Proteomes" id="UP000182998">
    <property type="component" value="Unassembled WGS sequence"/>
</dbReference>
<dbReference type="OrthoDB" id="5650708at2"/>
<accession>A0A098GHM6</accession>
<sequence length="622" mass="68826">MPSFFSVINAGYHTLDALIKGPPKTLEEMHTSQEARAQTFIELMRTQSYKPHQIEARRQYWCAQTLFLAQLIRSNIKILEIIDPPVSIDNEVGLAEVIDKLITALNNEGNLQKFLDLLQADCCSIATTAITKRDGQSPPSYSGIQFFNGDVIELIQELSVQGRIVVVDNAPNSHRDGAAKYSAGSVEELFSRYTDSALKMALHFTDVHQRNKDAGYYAFAEDSKPLDVADYQRRYLQMVLTICAKLLKQSETYLESQEFFDDLFNSFPNQDEESFQLPVYFDIQNNAYEVPVDGGFVSEHWFVDTKNLTTVEGIFQLLETPNTLTPIKVVSYAAPDLRLIETSPLDARASSNKRLQLPTEEGNLGCMLTAGISLQCKQAIELAEQYKAKGIEQPIAVVFIMPGCGAFMNPEKSTAAHFISTIKYFYPQLAEQGIHCYVAEYNPKLHRILKQTSELCDSQLGEFNTLINDLTISSIRQQAIIVRERMVNLIENEGYTEDVTKHLALTIRLLKSKPGNECKAIAEEYKQNALQMQGSANPLRKALGAAMFALGIAIAATGFILSSTGMGLLPGMGVAAVGALMAGIGFGLFSHNKYRGLTQATCELIDETSNDVSEADGSGLLP</sequence>
<dbReference type="KEGG" id="tmc:LMI_2233"/>
<dbReference type="EMBL" id="FMVN01000008">
    <property type="protein sequence ID" value="SCY44510.1"/>
    <property type="molecule type" value="Genomic_DNA"/>
</dbReference>
<keyword evidence="1" id="KW-1133">Transmembrane helix</keyword>
<organism evidence="2 4">
    <name type="scientific">Legionella micdadei</name>
    <name type="common">Tatlockia micdadei</name>
    <dbReference type="NCBI Taxonomy" id="451"/>
    <lineage>
        <taxon>Bacteria</taxon>
        <taxon>Pseudomonadati</taxon>
        <taxon>Pseudomonadota</taxon>
        <taxon>Gammaproteobacteria</taxon>
        <taxon>Legionellales</taxon>
        <taxon>Legionellaceae</taxon>
        <taxon>Legionella</taxon>
    </lineage>
</organism>
<evidence type="ECO:0000313" key="4">
    <source>
        <dbReference type="Proteomes" id="UP000032414"/>
    </source>
</evidence>
<reference evidence="4" key="2">
    <citation type="submission" date="2014-09" db="EMBL/GenBank/DDBJ databases">
        <authorList>
            <person name="Gomez-Valero L."/>
        </authorList>
    </citation>
    <scope>NUCLEOTIDE SEQUENCE [LARGE SCALE GENOMIC DNA]</scope>
    <source>
        <strain evidence="4">ATCC33218</strain>
    </source>
</reference>
<dbReference type="PATRIC" id="fig|451.8.peg.3051"/>
<evidence type="ECO:0000313" key="3">
    <source>
        <dbReference type="EMBL" id="SCY44510.1"/>
    </source>
</evidence>
<feature type="transmembrane region" description="Helical" evidence="1">
    <location>
        <begin position="542"/>
        <end position="561"/>
    </location>
</feature>
<dbReference type="EMBL" id="LN614830">
    <property type="protein sequence ID" value="CEG61505.1"/>
    <property type="molecule type" value="Genomic_DNA"/>
</dbReference>
<dbReference type="STRING" id="451.B6N58_04975"/>
<keyword evidence="5" id="KW-1185">Reference proteome</keyword>
<evidence type="ECO:0000256" key="1">
    <source>
        <dbReference type="SAM" id="Phobius"/>
    </source>
</evidence>
<dbReference type="Proteomes" id="UP000032414">
    <property type="component" value="Chromosome I"/>
</dbReference>
<dbReference type="AlphaFoldDB" id="A0A098GHM6"/>
<dbReference type="HOGENOM" id="CLU_451138_0_0_6"/>
<reference evidence="3 5" key="3">
    <citation type="submission" date="2016-10" db="EMBL/GenBank/DDBJ databases">
        <authorList>
            <person name="Varghese N."/>
            <person name="Submissions S."/>
        </authorList>
    </citation>
    <scope>NUCLEOTIDE SEQUENCE [LARGE SCALE GENOMIC DNA]</scope>
    <source>
        <strain evidence="3 5">ATCC 33218</strain>
    </source>
</reference>
<dbReference type="RefSeq" id="WP_052679534.1">
    <property type="nucleotide sequence ID" value="NZ_CP020614.1"/>
</dbReference>
<proteinExistence type="predicted"/>